<feature type="region of interest" description="Disordered" evidence="1">
    <location>
        <begin position="1"/>
        <end position="43"/>
    </location>
</feature>
<evidence type="ECO:0000256" key="1">
    <source>
        <dbReference type="SAM" id="MobiDB-lite"/>
    </source>
</evidence>
<dbReference type="WBParaSite" id="SMUV_0000559101-mRNA-1">
    <property type="protein sequence ID" value="SMUV_0000559101-mRNA-1"/>
    <property type="gene ID" value="SMUV_0000559101"/>
</dbReference>
<dbReference type="Proteomes" id="UP000046393">
    <property type="component" value="Unplaced"/>
</dbReference>
<evidence type="ECO:0000313" key="3">
    <source>
        <dbReference type="WBParaSite" id="SMUV_0000559101-mRNA-1"/>
    </source>
</evidence>
<protein>
    <submittedName>
        <fullName evidence="3">Major sperm protein</fullName>
    </submittedName>
</protein>
<dbReference type="AlphaFoldDB" id="A0A0N5AM03"/>
<proteinExistence type="predicted"/>
<name>A0A0N5AM03_9BILA</name>
<sequence>MGKRHRKETSSKDQSEATFESKRKKRKEESTEETEVKNESTSLPTDEYDVWLIKKPKSVDIEDLAKIKFPHIGKTKTTTVKCKNESVAQLRCNFMPVNGQMLHVPTSKARTRDEAMNIRAIAEVNGVCMISKVETGNGLDTSASTGFNENLDFKIHSIRRKPLPVLRDKTAKERLKAFGVIPKKKKRTLPNLK</sequence>
<reference evidence="3" key="1">
    <citation type="submission" date="2017-02" db="UniProtKB">
        <authorList>
            <consortium name="WormBaseParasite"/>
        </authorList>
    </citation>
    <scope>IDENTIFICATION</scope>
</reference>
<dbReference type="Gene3D" id="6.20.250.70">
    <property type="match status" value="1"/>
</dbReference>
<feature type="compositionally biased region" description="Basic and acidic residues" evidence="1">
    <location>
        <begin position="8"/>
        <end position="21"/>
    </location>
</feature>
<organism evidence="2 3">
    <name type="scientific">Syphacia muris</name>
    <dbReference type="NCBI Taxonomy" id="451379"/>
    <lineage>
        <taxon>Eukaryota</taxon>
        <taxon>Metazoa</taxon>
        <taxon>Ecdysozoa</taxon>
        <taxon>Nematoda</taxon>
        <taxon>Chromadorea</taxon>
        <taxon>Rhabditida</taxon>
        <taxon>Spirurina</taxon>
        <taxon>Oxyuridomorpha</taxon>
        <taxon>Oxyuroidea</taxon>
        <taxon>Oxyuridae</taxon>
        <taxon>Syphacia</taxon>
    </lineage>
</organism>
<keyword evidence="2" id="KW-1185">Reference proteome</keyword>
<evidence type="ECO:0000313" key="2">
    <source>
        <dbReference type="Proteomes" id="UP000046393"/>
    </source>
</evidence>
<accession>A0A0N5AM03</accession>